<evidence type="ECO:0000259" key="1">
    <source>
        <dbReference type="Pfam" id="PF24793"/>
    </source>
</evidence>
<dbReference type="InterPro" id="IPR056442">
    <property type="entry name" value="GINT1_N"/>
</dbReference>
<dbReference type="AlphaFoldDB" id="A0A4S1E0C3"/>
<evidence type="ECO:0000313" key="3">
    <source>
        <dbReference type="Proteomes" id="UP000307602"/>
    </source>
</evidence>
<dbReference type="OrthoDB" id="3771157at2"/>
<dbReference type="EMBL" id="SRSO01000004">
    <property type="protein sequence ID" value="TGV03950.1"/>
    <property type="molecule type" value="Genomic_DNA"/>
</dbReference>
<dbReference type="SUPFAM" id="SSF75005">
    <property type="entry name" value="Arabinanase/levansucrase/invertase"/>
    <property type="match status" value="1"/>
</dbReference>
<dbReference type="Pfam" id="PF24793">
    <property type="entry name" value="GINT1_N"/>
    <property type="match status" value="1"/>
</dbReference>
<comment type="caution">
    <text evidence="2">The sequence shown here is derived from an EMBL/GenBank/DDBJ whole genome shotgun (WGS) entry which is preliminary data.</text>
</comment>
<accession>A0A4S1E0C3</accession>
<dbReference type="InterPro" id="IPR023296">
    <property type="entry name" value="Glyco_hydro_beta-prop_sf"/>
</dbReference>
<gene>
    <name evidence="2" type="ORF">EM932_03920</name>
</gene>
<name>A0A4S1E0C3_9FLAO</name>
<proteinExistence type="predicted"/>
<keyword evidence="3" id="KW-1185">Reference proteome</keyword>
<evidence type="ECO:0000313" key="2">
    <source>
        <dbReference type="EMBL" id="TGV03950.1"/>
    </source>
</evidence>
<protein>
    <recommendedName>
        <fullName evidence="1">Glucosamine inositolphosphorylceramide transferase 1 N-terminal domain-containing protein</fullName>
    </recommendedName>
</protein>
<dbReference type="Gene3D" id="2.115.10.20">
    <property type="entry name" value="Glycosyl hydrolase domain, family 43"/>
    <property type="match status" value="1"/>
</dbReference>
<sequence>MSKRFKVGVIIDDNKISNWKHTTINKLQNQDFIKLNLIHLKFKKQKKLIDFSPTLFLIKLLYKIVQRIESKLFSEIGPNAFFKSEIDKTSIENEVSLNNSKNVAKHLKSSNYDVLINFSTHKFNKKCINAPKYGIWEIFSGNNTLSNLYIGFQEVFLKRPTHRISLQKLKGQKLNKVLYQSYSQVNKFNLLRNNNQAFWKSPEIILRTIKNLQDPHDIVEQQYTTKSPTIDNSPIIFFFKLIFLLPFNYFQYFISKIKKRFVFDQWILMYQFSESPNHNFSFNTFKKILPPKDRLWADPFVISREGKYHIFIEELLFKEGKGFISHFTIDEKGNYTIPEKIIENDYHMSYPLLIEDNGSLYMLPETNQNKTIEIYKCIDFPHKWKLEMNLMEDIEAVDTTIYYKDNKYWMFTNIRKNEGIAFEDELYIFSSDKLLSKDWVLHPQSPVVSDVTKSRPAGKIFKKNNTLYRPSQNSKYHYGYGLNIFEIVKLNEEEYEEKLITSVIPDWDKEIVSIHTFNQDIEFSIIDAEARRKRH</sequence>
<feature type="domain" description="Glucosamine inositolphosphorylceramide transferase 1 N-terminal" evidence="1">
    <location>
        <begin position="296"/>
        <end position="506"/>
    </location>
</feature>
<reference evidence="2 3" key="1">
    <citation type="submission" date="2019-04" db="EMBL/GenBank/DDBJ databases">
        <authorList>
            <person name="Liu A."/>
        </authorList>
    </citation>
    <scope>NUCLEOTIDE SEQUENCE [LARGE SCALE GENOMIC DNA]</scope>
    <source>
        <strain evidence="2 3">RZ03</strain>
    </source>
</reference>
<dbReference type="Proteomes" id="UP000307602">
    <property type="component" value="Unassembled WGS sequence"/>
</dbReference>
<organism evidence="2 3">
    <name type="scientific">Flavivirga rizhaonensis</name>
    <dbReference type="NCBI Taxonomy" id="2559571"/>
    <lineage>
        <taxon>Bacteria</taxon>
        <taxon>Pseudomonadati</taxon>
        <taxon>Bacteroidota</taxon>
        <taxon>Flavobacteriia</taxon>
        <taxon>Flavobacteriales</taxon>
        <taxon>Flavobacteriaceae</taxon>
        <taxon>Flavivirga</taxon>
    </lineage>
</organism>
<dbReference type="RefSeq" id="WP_135875711.1">
    <property type="nucleotide sequence ID" value="NZ_SRSO01000004.1"/>
</dbReference>